<evidence type="ECO:0008006" key="3">
    <source>
        <dbReference type="Google" id="ProtNLM"/>
    </source>
</evidence>
<dbReference type="PANTHER" id="PTHR38567:SF1">
    <property type="entry name" value="DUF4291 DOMAIN-CONTAINING PROTEIN"/>
    <property type="match status" value="1"/>
</dbReference>
<dbReference type="OrthoDB" id="65842at2"/>
<dbReference type="AlphaFoldDB" id="A0A1M7DH25"/>
<dbReference type="Proteomes" id="UP000184028">
    <property type="component" value="Unassembled WGS sequence"/>
</dbReference>
<evidence type="ECO:0000313" key="2">
    <source>
        <dbReference type="Proteomes" id="UP000184028"/>
    </source>
</evidence>
<dbReference type="STRING" id="946677.SAMN05444484_102565"/>
<reference evidence="2" key="1">
    <citation type="submission" date="2016-11" db="EMBL/GenBank/DDBJ databases">
        <authorList>
            <person name="Varghese N."/>
            <person name="Submissions S."/>
        </authorList>
    </citation>
    <scope>NUCLEOTIDE SEQUENCE [LARGE SCALE GENOMIC DNA]</scope>
    <source>
        <strain evidence="2">DSM 24724</strain>
    </source>
</reference>
<dbReference type="PANTHER" id="PTHR38567">
    <property type="entry name" value="DUF4291 DOMAIN-CONTAINING PROTEIN"/>
    <property type="match status" value="1"/>
</dbReference>
<keyword evidence="2" id="KW-1185">Reference proteome</keyword>
<gene>
    <name evidence="1" type="ORF">SAMN05444484_102565</name>
</gene>
<evidence type="ECO:0000313" key="1">
    <source>
        <dbReference type="EMBL" id="SHL78479.1"/>
    </source>
</evidence>
<dbReference type="RefSeq" id="WP_068842013.1">
    <property type="nucleotide sequence ID" value="NZ_FRBT01000002.1"/>
</dbReference>
<dbReference type="Pfam" id="PF14124">
    <property type="entry name" value="DUF4291"/>
    <property type="match status" value="1"/>
</dbReference>
<dbReference type="EMBL" id="FRBT01000002">
    <property type="protein sequence ID" value="SHL78479.1"/>
    <property type="molecule type" value="Genomic_DNA"/>
</dbReference>
<sequence>MKIELKKYSEQIQEWPKSGYHIMAQYDDKEIIVYQSYRKEIGEFAVKNQFFGGAFSLERMTWIKPNFLWMMYRNGWGTKEGQEVVLAIHLKREAFEKYLQNAVYSTHDSSLGKSYEEWQTEVKTSSVRLQWDPDHDPYGAKLERRAIQIGLRDEFTRSFAKEDILLIEDISAFVQEQYEFVQKKQLENLLIPAEKPLIFQDEELNKKLKISGNHE</sequence>
<proteinExistence type="predicted"/>
<dbReference type="InterPro" id="IPR025633">
    <property type="entry name" value="DUF4291"/>
</dbReference>
<organism evidence="1 2">
    <name type="scientific">Flavobacterium chilense</name>
    <dbReference type="NCBI Taxonomy" id="946677"/>
    <lineage>
        <taxon>Bacteria</taxon>
        <taxon>Pseudomonadati</taxon>
        <taxon>Bacteroidota</taxon>
        <taxon>Flavobacteriia</taxon>
        <taxon>Flavobacteriales</taxon>
        <taxon>Flavobacteriaceae</taxon>
        <taxon>Flavobacterium</taxon>
    </lineage>
</organism>
<accession>A0A1M7DH25</accession>
<protein>
    <recommendedName>
        <fullName evidence="3">DUF4291 domain-containing protein</fullName>
    </recommendedName>
</protein>
<name>A0A1M7DH25_9FLAO</name>